<reference evidence="2 3" key="1">
    <citation type="submission" date="2023-07" db="EMBL/GenBank/DDBJ databases">
        <title>Nocardioides sp. nov WY-20 isolated from soil.</title>
        <authorList>
            <person name="Liu B."/>
            <person name="Wan Y."/>
        </authorList>
    </citation>
    <scope>NUCLEOTIDE SEQUENCE [LARGE SCALE GENOMIC DNA]</scope>
    <source>
        <strain evidence="2 3">WY-20</strain>
    </source>
</reference>
<keyword evidence="3" id="KW-1185">Reference proteome</keyword>
<feature type="transmembrane region" description="Helical" evidence="1">
    <location>
        <begin position="26"/>
        <end position="42"/>
    </location>
</feature>
<dbReference type="Proteomes" id="UP001233314">
    <property type="component" value="Unassembled WGS sequence"/>
</dbReference>
<evidence type="ECO:0000313" key="2">
    <source>
        <dbReference type="EMBL" id="MDO7869376.1"/>
    </source>
</evidence>
<comment type="caution">
    <text evidence="2">The sequence shown here is derived from an EMBL/GenBank/DDBJ whole genome shotgun (WGS) entry which is preliminary data.</text>
</comment>
<keyword evidence="1" id="KW-0472">Membrane</keyword>
<dbReference type="RefSeq" id="WP_305028773.1">
    <property type="nucleotide sequence ID" value="NZ_JAUQTA010000002.1"/>
</dbReference>
<feature type="transmembrane region" description="Helical" evidence="1">
    <location>
        <begin position="49"/>
        <end position="69"/>
    </location>
</feature>
<keyword evidence="1" id="KW-0812">Transmembrane</keyword>
<accession>A0ABT9B3G3</accession>
<feature type="transmembrane region" description="Helical" evidence="1">
    <location>
        <begin position="112"/>
        <end position="128"/>
    </location>
</feature>
<protein>
    <submittedName>
        <fullName evidence="2">Uncharacterized protein</fullName>
    </submittedName>
</protein>
<organism evidence="2 3">
    <name type="scientific">Nocardioides jiangxiensis</name>
    <dbReference type="NCBI Taxonomy" id="3064524"/>
    <lineage>
        <taxon>Bacteria</taxon>
        <taxon>Bacillati</taxon>
        <taxon>Actinomycetota</taxon>
        <taxon>Actinomycetes</taxon>
        <taxon>Propionibacteriales</taxon>
        <taxon>Nocardioidaceae</taxon>
        <taxon>Nocardioides</taxon>
    </lineage>
</organism>
<feature type="transmembrane region" description="Helical" evidence="1">
    <location>
        <begin position="140"/>
        <end position="162"/>
    </location>
</feature>
<evidence type="ECO:0000313" key="3">
    <source>
        <dbReference type="Proteomes" id="UP001233314"/>
    </source>
</evidence>
<gene>
    <name evidence="2" type="ORF">Q5722_13470</name>
</gene>
<name>A0ABT9B3G3_9ACTN</name>
<keyword evidence="1" id="KW-1133">Transmembrane helix</keyword>
<dbReference type="EMBL" id="JAUQTA010000002">
    <property type="protein sequence ID" value="MDO7869376.1"/>
    <property type="molecule type" value="Genomic_DNA"/>
</dbReference>
<feature type="transmembrane region" description="Helical" evidence="1">
    <location>
        <begin position="81"/>
        <end position="100"/>
    </location>
</feature>
<proteinExistence type="predicted"/>
<evidence type="ECO:0000256" key="1">
    <source>
        <dbReference type="SAM" id="Phobius"/>
    </source>
</evidence>
<sequence length="175" mass="18154">MTGLGMLVGGFLVVIADLRFDGFDVISDPVGWMFVLVGLAGLTRLHPGFTVAALSSVVGLVLSVGSVTAPPGALLGTLESVAMTGVVFGTCTAILALSAAERDRRAAQVIRWIDLALTAVGLVAFTAVDGGQVQVHSDLAPVVVVLAVTAFAVGIWFLVLAWRVRREPAYAPGRR</sequence>